<accession>A0A7I8DAM4</accession>
<evidence type="ECO:0000256" key="6">
    <source>
        <dbReference type="ARBA" id="ARBA00022989"/>
    </source>
</evidence>
<feature type="transmembrane region" description="Helical" evidence="11">
    <location>
        <begin position="111"/>
        <end position="132"/>
    </location>
</feature>
<dbReference type="InterPro" id="IPR044751">
    <property type="entry name" value="Ion_transp-like_CBS"/>
</dbReference>
<evidence type="ECO:0000256" key="9">
    <source>
        <dbReference type="PROSITE-ProRule" id="PRU00703"/>
    </source>
</evidence>
<evidence type="ECO:0000256" key="8">
    <source>
        <dbReference type="ARBA" id="ARBA00023136"/>
    </source>
</evidence>
<dbReference type="InterPro" id="IPR046342">
    <property type="entry name" value="CBS_dom_sf"/>
</dbReference>
<dbReference type="PROSITE" id="PS51371">
    <property type="entry name" value="CBS"/>
    <property type="match status" value="2"/>
</dbReference>
<dbReference type="GO" id="GO:0005886">
    <property type="term" value="C:plasma membrane"/>
    <property type="evidence" value="ECO:0007669"/>
    <property type="project" value="UniProtKB-SubCell"/>
</dbReference>
<dbReference type="PANTHER" id="PTHR43099">
    <property type="entry name" value="UPF0053 PROTEIN YRKA"/>
    <property type="match status" value="1"/>
</dbReference>
<evidence type="ECO:0000256" key="1">
    <source>
        <dbReference type="ARBA" id="ARBA00004651"/>
    </source>
</evidence>
<dbReference type="InterPro" id="IPR002550">
    <property type="entry name" value="CNNM"/>
</dbReference>
<dbReference type="Proteomes" id="UP000593802">
    <property type="component" value="Chromosome"/>
</dbReference>
<keyword evidence="7 9" id="KW-0129">CBS domain</keyword>
<dbReference type="PROSITE" id="PS51846">
    <property type="entry name" value="CNNM"/>
    <property type="match status" value="1"/>
</dbReference>
<dbReference type="InterPro" id="IPR016169">
    <property type="entry name" value="FAD-bd_PCMH_sub2"/>
</dbReference>
<dbReference type="SUPFAM" id="SSF54631">
    <property type="entry name" value="CBS-domain pair"/>
    <property type="match status" value="1"/>
</dbReference>
<evidence type="ECO:0000256" key="10">
    <source>
        <dbReference type="PROSITE-ProRule" id="PRU01193"/>
    </source>
</evidence>
<dbReference type="PANTHER" id="PTHR43099:SF2">
    <property type="entry name" value="UPF0053 PROTEIN YRKA"/>
    <property type="match status" value="1"/>
</dbReference>
<reference evidence="14 15" key="1">
    <citation type="submission" date="2020-08" db="EMBL/GenBank/DDBJ databases">
        <title>Complete Genome Sequence of Effusibacillus dendaii Strain skT53, Isolated from Farmland soil.</title>
        <authorList>
            <person name="Konishi T."/>
            <person name="Kawasaki H."/>
        </authorList>
    </citation>
    <scope>NUCLEOTIDE SEQUENCE [LARGE SCALE GENOMIC DNA]</scope>
    <source>
        <strain evidence="15">skT53</strain>
    </source>
</reference>
<dbReference type="SMART" id="SM01091">
    <property type="entry name" value="CorC_HlyC"/>
    <property type="match status" value="1"/>
</dbReference>
<gene>
    <name evidence="14" type="ORF">skT53_22230</name>
</gene>
<evidence type="ECO:0000256" key="4">
    <source>
        <dbReference type="ARBA" id="ARBA00022692"/>
    </source>
</evidence>
<evidence type="ECO:0000256" key="11">
    <source>
        <dbReference type="SAM" id="Phobius"/>
    </source>
</evidence>
<evidence type="ECO:0000259" key="13">
    <source>
        <dbReference type="PROSITE" id="PS51846"/>
    </source>
</evidence>
<evidence type="ECO:0000313" key="15">
    <source>
        <dbReference type="Proteomes" id="UP000593802"/>
    </source>
</evidence>
<dbReference type="EMBL" id="AP023366">
    <property type="protein sequence ID" value="BCJ87238.1"/>
    <property type="molecule type" value="Genomic_DNA"/>
</dbReference>
<dbReference type="InterPro" id="IPR005170">
    <property type="entry name" value="Transptr-assoc_dom"/>
</dbReference>
<evidence type="ECO:0000256" key="5">
    <source>
        <dbReference type="ARBA" id="ARBA00022737"/>
    </source>
</evidence>
<evidence type="ECO:0000256" key="3">
    <source>
        <dbReference type="ARBA" id="ARBA00022475"/>
    </source>
</evidence>
<dbReference type="FunFam" id="3.10.580.10:FF:000002">
    <property type="entry name" value="Magnesium/cobalt efflux protein CorC"/>
    <property type="match status" value="1"/>
</dbReference>
<feature type="domain" description="CBS" evidence="12">
    <location>
        <begin position="234"/>
        <end position="293"/>
    </location>
</feature>
<comment type="similarity">
    <text evidence="2">Belongs to the UPF0053 family.</text>
</comment>
<dbReference type="InterPro" id="IPR000644">
    <property type="entry name" value="CBS_dom"/>
</dbReference>
<dbReference type="Gene3D" id="3.10.580.10">
    <property type="entry name" value="CBS-domain"/>
    <property type="match status" value="1"/>
</dbReference>
<dbReference type="Pfam" id="PF00571">
    <property type="entry name" value="CBS"/>
    <property type="match status" value="2"/>
</dbReference>
<feature type="transmembrane region" description="Helical" evidence="11">
    <location>
        <begin position="20"/>
        <end position="41"/>
    </location>
</feature>
<sequence length="442" mass="49716">MCPFTGTIPLNDAGTVVFNLILVFFLVFMNGFFVAAEFAMVRIRTSRISQLVTEGNRKAKVAQQVTDHLDAYLSACQLGITLASLGLGWVGEPAVASLIEKPLLFLHVPEIAIHSISFVIGFAVITFLHIVLGELAPKSLAIHRSEGTVLRAARPLVWFRKVMYPAIWVLNGTANALLRWMGIEPAKEGELAHTEEEIRILVNQSHRSGLIDNTEMFLFDSVFDFTDRIAREIMIPRVDMTVIDLDDSYETVLQTIEQNRHTRYPVSQGDKDHIVGFVHVKDLYLHMSRQHEFSVQDILRKVVTVSEAAEISAVLKQMQKNRTQIAVVIDEYGGTAGLITMEDIMEELVGDIRDEFDVDQQPPIVLTDDGYSVDGLVLIEEINALLVLDIDNEEVDTIGGWMYSVLDRKPEVGVSVRKDPYVFTIEKIDDRRIQRINIKKAV</sequence>
<organism evidence="14 15">
    <name type="scientific">Effusibacillus dendaii</name>
    <dbReference type="NCBI Taxonomy" id="2743772"/>
    <lineage>
        <taxon>Bacteria</taxon>
        <taxon>Bacillati</taxon>
        <taxon>Bacillota</taxon>
        <taxon>Bacilli</taxon>
        <taxon>Bacillales</taxon>
        <taxon>Alicyclobacillaceae</taxon>
        <taxon>Effusibacillus</taxon>
    </lineage>
</organism>
<protein>
    <submittedName>
        <fullName evidence="14">Membrane protein</fullName>
    </submittedName>
</protein>
<comment type="subcellular location">
    <subcellularLocation>
        <location evidence="1">Cell membrane</location>
        <topology evidence="1">Multi-pass membrane protein</topology>
    </subcellularLocation>
</comment>
<proteinExistence type="inferred from homology"/>
<feature type="domain" description="CBS" evidence="12">
    <location>
        <begin position="298"/>
        <end position="355"/>
    </location>
</feature>
<keyword evidence="8 10" id="KW-0472">Membrane</keyword>
<dbReference type="InterPro" id="IPR051676">
    <property type="entry name" value="UPF0053_domain"/>
</dbReference>
<dbReference type="KEGG" id="eff:skT53_22230"/>
<keyword evidence="15" id="KW-1185">Reference proteome</keyword>
<keyword evidence="3" id="KW-1003">Cell membrane</keyword>
<keyword evidence="5" id="KW-0677">Repeat</keyword>
<evidence type="ECO:0000259" key="12">
    <source>
        <dbReference type="PROSITE" id="PS51371"/>
    </source>
</evidence>
<keyword evidence="6 10" id="KW-1133">Transmembrane helix</keyword>
<dbReference type="GO" id="GO:0050660">
    <property type="term" value="F:flavin adenine dinucleotide binding"/>
    <property type="evidence" value="ECO:0007669"/>
    <property type="project" value="InterPro"/>
</dbReference>
<dbReference type="CDD" id="cd04590">
    <property type="entry name" value="CBS_pair_CorC_HlyC_assoc"/>
    <property type="match status" value="1"/>
</dbReference>
<evidence type="ECO:0000256" key="7">
    <source>
        <dbReference type="ARBA" id="ARBA00023122"/>
    </source>
</evidence>
<dbReference type="Pfam" id="PF03471">
    <property type="entry name" value="CorC_HlyC"/>
    <property type="match status" value="1"/>
</dbReference>
<dbReference type="InterPro" id="IPR036318">
    <property type="entry name" value="FAD-bd_PCMH-like_sf"/>
</dbReference>
<dbReference type="Gene3D" id="3.30.465.10">
    <property type="match status" value="1"/>
</dbReference>
<feature type="domain" description="CNNM transmembrane" evidence="13">
    <location>
        <begin position="12"/>
        <end position="215"/>
    </location>
</feature>
<dbReference type="AlphaFoldDB" id="A0A7I8DAM4"/>
<dbReference type="SUPFAM" id="SSF56176">
    <property type="entry name" value="FAD-binding/transporter-associated domain-like"/>
    <property type="match status" value="1"/>
</dbReference>
<name>A0A7I8DAM4_9BACL</name>
<dbReference type="Pfam" id="PF01595">
    <property type="entry name" value="CNNM"/>
    <property type="match status" value="1"/>
</dbReference>
<evidence type="ECO:0000313" key="14">
    <source>
        <dbReference type="EMBL" id="BCJ87238.1"/>
    </source>
</evidence>
<evidence type="ECO:0000256" key="2">
    <source>
        <dbReference type="ARBA" id="ARBA00006337"/>
    </source>
</evidence>
<keyword evidence="4 10" id="KW-0812">Transmembrane</keyword>